<name>A0A1C2DP14_9HYPH</name>
<gene>
    <name evidence="1" type="ORF">QV13_17075</name>
</gene>
<keyword evidence="2" id="KW-1185">Reference proteome</keyword>
<protein>
    <submittedName>
        <fullName evidence="1">Uncharacterized protein</fullName>
    </submittedName>
</protein>
<dbReference type="RefSeq" id="WP_024924469.1">
    <property type="nucleotide sequence ID" value="NZ_MDEO01000033.1"/>
</dbReference>
<evidence type="ECO:0000313" key="2">
    <source>
        <dbReference type="Proteomes" id="UP000094412"/>
    </source>
</evidence>
<accession>A0A1C2DP14</accession>
<sequence>MTSADLPVGGTTGLSHQSSVSIEQAAAWYRDHRYTAERPLIPALRRRFGLTAHEAVMALREAKGAGR</sequence>
<dbReference type="STRING" id="1566387.QV13_17075"/>
<evidence type="ECO:0000313" key="1">
    <source>
        <dbReference type="EMBL" id="OCX16514.1"/>
    </source>
</evidence>
<dbReference type="EMBL" id="MDEO01000033">
    <property type="protein sequence ID" value="OCX16514.1"/>
    <property type="molecule type" value="Genomic_DNA"/>
</dbReference>
<organism evidence="1 2">
    <name type="scientific">Mesorhizobium hungaricum</name>
    <dbReference type="NCBI Taxonomy" id="1566387"/>
    <lineage>
        <taxon>Bacteria</taxon>
        <taxon>Pseudomonadati</taxon>
        <taxon>Pseudomonadota</taxon>
        <taxon>Alphaproteobacteria</taxon>
        <taxon>Hyphomicrobiales</taxon>
        <taxon>Phyllobacteriaceae</taxon>
        <taxon>Mesorhizobium</taxon>
    </lineage>
</organism>
<comment type="caution">
    <text evidence="1">The sequence shown here is derived from an EMBL/GenBank/DDBJ whole genome shotgun (WGS) entry which is preliminary data.</text>
</comment>
<proteinExistence type="predicted"/>
<reference evidence="1 2" key="1">
    <citation type="submission" date="2016-08" db="EMBL/GenBank/DDBJ databases">
        <title>Whole genome sequence of Mesorhizobium sp. strain UASWS1009 isolated from industrial sewage.</title>
        <authorList>
            <person name="Crovadore J."/>
            <person name="Calmin G."/>
            <person name="Chablais R."/>
            <person name="Cochard B."/>
            <person name="Lefort F."/>
        </authorList>
    </citation>
    <scope>NUCLEOTIDE SEQUENCE [LARGE SCALE GENOMIC DNA]</scope>
    <source>
        <strain evidence="1 2">UASWS1009</strain>
    </source>
</reference>
<dbReference type="AlphaFoldDB" id="A0A1C2DP14"/>
<dbReference type="Proteomes" id="UP000094412">
    <property type="component" value="Unassembled WGS sequence"/>
</dbReference>